<feature type="transmembrane region" description="Helical" evidence="1">
    <location>
        <begin position="7"/>
        <end position="31"/>
    </location>
</feature>
<dbReference type="EMBL" id="JACHFN010000002">
    <property type="protein sequence ID" value="MBB5233276.1"/>
    <property type="molecule type" value="Genomic_DNA"/>
</dbReference>
<organism evidence="2 3">
    <name type="scientific">Deinococcus budaensis</name>
    <dbReference type="NCBI Taxonomy" id="1665626"/>
    <lineage>
        <taxon>Bacteria</taxon>
        <taxon>Thermotogati</taxon>
        <taxon>Deinococcota</taxon>
        <taxon>Deinococci</taxon>
        <taxon>Deinococcales</taxon>
        <taxon>Deinococcaceae</taxon>
        <taxon>Deinococcus</taxon>
    </lineage>
</organism>
<name>A0A7W8GCZ2_9DEIO</name>
<comment type="caution">
    <text evidence="2">The sequence shown here is derived from an EMBL/GenBank/DDBJ whole genome shotgun (WGS) entry which is preliminary data.</text>
</comment>
<accession>A0A7W8GCZ2</accession>
<evidence type="ECO:0000256" key="1">
    <source>
        <dbReference type="SAM" id="Phobius"/>
    </source>
</evidence>
<reference evidence="2 3" key="1">
    <citation type="submission" date="2020-08" db="EMBL/GenBank/DDBJ databases">
        <title>Genomic Encyclopedia of Type Strains, Phase IV (KMG-IV): sequencing the most valuable type-strain genomes for metagenomic binning, comparative biology and taxonomic classification.</title>
        <authorList>
            <person name="Goeker M."/>
        </authorList>
    </citation>
    <scope>NUCLEOTIDE SEQUENCE [LARGE SCALE GENOMIC DNA]</scope>
    <source>
        <strain evidence="2 3">DSM 101791</strain>
    </source>
</reference>
<dbReference type="AlphaFoldDB" id="A0A7W8GCZ2"/>
<dbReference type="RefSeq" id="WP_184025519.1">
    <property type="nucleotide sequence ID" value="NZ_JACHFN010000002.1"/>
</dbReference>
<proteinExistence type="predicted"/>
<protein>
    <submittedName>
        <fullName evidence="2">Uncharacterized protein</fullName>
    </submittedName>
</protein>
<keyword evidence="3" id="KW-1185">Reference proteome</keyword>
<dbReference type="Proteomes" id="UP000525389">
    <property type="component" value="Unassembled WGS sequence"/>
</dbReference>
<evidence type="ECO:0000313" key="2">
    <source>
        <dbReference type="EMBL" id="MBB5233276.1"/>
    </source>
</evidence>
<keyword evidence="1" id="KW-1133">Transmembrane helix</keyword>
<gene>
    <name evidence="2" type="ORF">HNQ09_000693</name>
</gene>
<evidence type="ECO:0000313" key="3">
    <source>
        <dbReference type="Proteomes" id="UP000525389"/>
    </source>
</evidence>
<keyword evidence="1" id="KW-0472">Membrane</keyword>
<feature type="transmembrane region" description="Helical" evidence="1">
    <location>
        <begin position="43"/>
        <end position="64"/>
    </location>
</feature>
<keyword evidence="1" id="KW-0812">Transmembrane</keyword>
<sequence>MGHWVRGLLSVLAAVGLIACFFGVLAALVFGYSPNSPLSAGNLAVPLIASAAGMVLSGAALWALGRRPEGSDPT</sequence>
<dbReference type="PROSITE" id="PS51257">
    <property type="entry name" value="PROKAR_LIPOPROTEIN"/>
    <property type="match status" value="1"/>
</dbReference>